<dbReference type="HOGENOM" id="CLU_1960882_0_0_1"/>
<dbReference type="AlphaFoldDB" id="A0A0C2ZNP1"/>
<name>A0A0C2ZNP1_9AGAM</name>
<dbReference type="EMBL" id="KN822037">
    <property type="protein sequence ID" value="KIM63168.1"/>
    <property type="molecule type" value="Genomic_DNA"/>
</dbReference>
<protein>
    <submittedName>
        <fullName evidence="1">Uncharacterized protein</fullName>
    </submittedName>
</protein>
<gene>
    <name evidence="1" type="ORF">SCLCIDRAFT_769979</name>
</gene>
<evidence type="ECO:0000313" key="2">
    <source>
        <dbReference type="Proteomes" id="UP000053989"/>
    </source>
</evidence>
<keyword evidence="2" id="KW-1185">Reference proteome</keyword>
<dbReference type="Proteomes" id="UP000053989">
    <property type="component" value="Unassembled WGS sequence"/>
</dbReference>
<evidence type="ECO:0000313" key="1">
    <source>
        <dbReference type="EMBL" id="KIM63168.1"/>
    </source>
</evidence>
<accession>A0A0C2ZNP1</accession>
<dbReference type="InParanoid" id="A0A0C2ZNP1"/>
<reference evidence="2" key="2">
    <citation type="submission" date="2015-01" db="EMBL/GenBank/DDBJ databases">
        <title>Evolutionary Origins and Diversification of the Mycorrhizal Mutualists.</title>
        <authorList>
            <consortium name="DOE Joint Genome Institute"/>
            <consortium name="Mycorrhizal Genomics Consortium"/>
            <person name="Kohler A."/>
            <person name="Kuo A."/>
            <person name="Nagy L.G."/>
            <person name="Floudas D."/>
            <person name="Copeland A."/>
            <person name="Barry K.W."/>
            <person name="Cichocki N."/>
            <person name="Veneault-Fourrey C."/>
            <person name="LaButti K."/>
            <person name="Lindquist E.A."/>
            <person name="Lipzen A."/>
            <person name="Lundell T."/>
            <person name="Morin E."/>
            <person name="Murat C."/>
            <person name="Riley R."/>
            <person name="Ohm R."/>
            <person name="Sun H."/>
            <person name="Tunlid A."/>
            <person name="Henrissat B."/>
            <person name="Grigoriev I.V."/>
            <person name="Hibbett D.S."/>
            <person name="Martin F."/>
        </authorList>
    </citation>
    <scope>NUCLEOTIDE SEQUENCE [LARGE SCALE GENOMIC DNA]</scope>
    <source>
        <strain evidence="2">Foug A</strain>
    </source>
</reference>
<proteinExistence type="predicted"/>
<reference evidence="1 2" key="1">
    <citation type="submission" date="2014-04" db="EMBL/GenBank/DDBJ databases">
        <authorList>
            <consortium name="DOE Joint Genome Institute"/>
            <person name="Kuo A."/>
            <person name="Kohler A."/>
            <person name="Nagy L.G."/>
            <person name="Floudas D."/>
            <person name="Copeland A."/>
            <person name="Barry K.W."/>
            <person name="Cichocki N."/>
            <person name="Veneault-Fourrey C."/>
            <person name="LaButti K."/>
            <person name="Lindquist E.A."/>
            <person name="Lipzen A."/>
            <person name="Lundell T."/>
            <person name="Morin E."/>
            <person name="Murat C."/>
            <person name="Sun H."/>
            <person name="Tunlid A."/>
            <person name="Henrissat B."/>
            <person name="Grigoriev I.V."/>
            <person name="Hibbett D.S."/>
            <person name="Martin F."/>
            <person name="Nordberg H.P."/>
            <person name="Cantor M.N."/>
            <person name="Hua S.X."/>
        </authorList>
    </citation>
    <scope>NUCLEOTIDE SEQUENCE [LARGE SCALE GENOMIC DNA]</scope>
    <source>
        <strain evidence="1 2">Foug A</strain>
    </source>
</reference>
<organism evidence="1 2">
    <name type="scientific">Scleroderma citrinum Foug A</name>
    <dbReference type="NCBI Taxonomy" id="1036808"/>
    <lineage>
        <taxon>Eukaryota</taxon>
        <taxon>Fungi</taxon>
        <taxon>Dikarya</taxon>
        <taxon>Basidiomycota</taxon>
        <taxon>Agaricomycotina</taxon>
        <taxon>Agaricomycetes</taxon>
        <taxon>Agaricomycetidae</taxon>
        <taxon>Boletales</taxon>
        <taxon>Sclerodermatineae</taxon>
        <taxon>Sclerodermataceae</taxon>
        <taxon>Scleroderma</taxon>
    </lineage>
</organism>
<sequence>MIGIETWVFMCLHSLFFDEFISTVYFSMPTPTGTHGLKCWKRDVPRWRVVMLFKDMHVARALNWALQPFQILSTSQELIIAQRNIHGSMNISPSSACRTSIKEGLAPGVVKDVDFYDHRRVRVSWVGC</sequence>